<comment type="caution">
    <text evidence="1">The sequence shown here is derived from an EMBL/GenBank/DDBJ whole genome shotgun (WGS) entry which is preliminary data.</text>
</comment>
<evidence type="ECO:0000313" key="2">
    <source>
        <dbReference type="Proteomes" id="UP000015442"/>
    </source>
</evidence>
<accession>T0GR56</accession>
<dbReference type="EMBL" id="AKWY02000034">
    <property type="protein sequence ID" value="EQA69881.1"/>
    <property type="molecule type" value="Genomic_DNA"/>
</dbReference>
<reference evidence="1 2" key="1">
    <citation type="submission" date="2013-05" db="EMBL/GenBank/DDBJ databases">
        <authorList>
            <person name="Harkins D.M."/>
            <person name="Durkin A.S."/>
            <person name="Brinkac L.M."/>
            <person name="Haft D.H."/>
            <person name="Selengut J.D."/>
            <person name="Sanka R."/>
            <person name="DePew J."/>
            <person name="Purushe J."/>
            <person name="Hartskeerl R.A."/>
            <person name="Ahmed A."/>
            <person name="van der Linden H."/>
            <person name="Goris M.G.A."/>
            <person name="Vinetz J.M."/>
            <person name="Sutton G.G."/>
            <person name="Nierman W.C."/>
            <person name="Fouts D.E."/>
        </authorList>
    </citation>
    <scope>NUCLEOTIDE SEQUENCE [LARGE SCALE GENOMIC DNA]</scope>
    <source>
        <strain evidence="1 2">CZ214</strain>
    </source>
</reference>
<protein>
    <submittedName>
        <fullName evidence="1">Uncharacterized protein</fullName>
    </submittedName>
</protein>
<sequence length="50" mass="6001">MNWMTVVKTKIGTINLIVIFKFYKIYHFVGVVLECEFDLKDSFFKGLFYN</sequence>
<name>T0GR56_9LEPT</name>
<dbReference type="AlphaFoldDB" id="T0GR56"/>
<proteinExistence type="predicted"/>
<organism evidence="1 2">
    <name type="scientific">Leptospira noguchii serovar Panama str. CZ214</name>
    <dbReference type="NCBI Taxonomy" id="1001595"/>
    <lineage>
        <taxon>Bacteria</taxon>
        <taxon>Pseudomonadati</taxon>
        <taxon>Spirochaetota</taxon>
        <taxon>Spirochaetia</taxon>
        <taxon>Leptospirales</taxon>
        <taxon>Leptospiraceae</taxon>
        <taxon>Leptospira</taxon>
    </lineage>
</organism>
<evidence type="ECO:0000313" key="1">
    <source>
        <dbReference type="EMBL" id="EQA69881.1"/>
    </source>
</evidence>
<dbReference type="Proteomes" id="UP000015442">
    <property type="component" value="Unassembled WGS sequence"/>
</dbReference>
<gene>
    <name evidence="1" type="ORF">LEP1GSC059_1765</name>
</gene>